<accession>A0A284R5A9</accession>
<dbReference type="AlphaFoldDB" id="A0A284R5A9"/>
<evidence type="ECO:0000313" key="1">
    <source>
        <dbReference type="EMBL" id="SJL03904.1"/>
    </source>
</evidence>
<dbReference type="OMA" id="RTISDWP"/>
<reference evidence="2" key="1">
    <citation type="journal article" date="2017" name="Nat. Ecol. Evol.">
        <title>Genome expansion and lineage-specific genetic innovations in the forest pathogenic fungi Armillaria.</title>
        <authorList>
            <person name="Sipos G."/>
            <person name="Prasanna A.N."/>
            <person name="Walter M.C."/>
            <person name="O'Connor E."/>
            <person name="Balint B."/>
            <person name="Krizsan K."/>
            <person name="Kiss B."/>
            <person name="Hess J."/>
            <person name="Varga T."/>
            <person name="Slot J."/>
            <person name="Riley R."/>
            <person name="Boka B."/>
            <person name="Rigling D."/>
            <person name="Barry K."/>
            <person name="Lee J."/>
            <person name="Mihaltcheva S."/>
            <person name="LaButti K."/>
            <person name="Lipzen A."/>
            <person name="Waldron R."/>
            <person name="Moloney N.M."/>
            <person name="Sperisen C."/>
            <person name="Kredics L."/>
            <person name="Vagvoelgyi C."/>
            <person name="Patrignani A."/>
            <person name="Fitzpatrick D."/>
            <person name="Nagy I."/>
            <person name="Doyle S."/>
            <person name="Anderson J.B."/>
            <person name="Grigoriev I.V."/>
            <person name="Gueldener U."/>
            <person name="Muensterkoetter M."/>
            <person name="Nagy L.G."/>
        </authorList>
    </citation>
    <scope>NUCLEOTIDE SEQUENCE [LARGE SCALE GENOMIC DNA]</scope>
    <source>
        <strain evidence="2">C18/9</strain>
    </source>
</reference>
<dbReference type="OrthoDB" id="2876513at2759"/>
<gene>
    <name evidence="1" type="ORF">ARMOST_07261</name>
</gene>
<dbReference type="Proteomes" id="UP000219338">
    <property type="component" value="Unassembled WGS sequence"/>
</dbReference>
<organism evidence="1 2">
    <name type="scientific">Armillaria ostoyae</name>
    <name type="common">Armillaria root rot fungus</name>
    <dbReference type="NCBI Taxonomy" id="47428"/>
    <lineage>
        <taxon>Eukaryota</taxon>
        <taxon>Fungi</taxon>
        <taxon>Dikarya</taxon>
        <taxon>Basidiomycota</taxon>
        <taxon>Agaricomycotina</taxon>
        <taxon>Agaricomycetes</taxon>
        <taxon>Agaricomycetidae</taxon>
        <taxon>Agaricales</taxon>
        <taxon>Marasmiineae</taxon>
        <taxon>Physalacriaceae</taxon>
        <taxon>Armillaria</taxon>
    </lineage>
</organism>
<dbReference type="EMBL" id="FUEG01000004">
    <property type="protein sequence ID" value="SJL03904.1"/>
    <property type="molecule type" value="Genomic_DNA"/>
</dbReference>
<proteinExistence type="predicted"/>
<sequence>MLTAIRRVRLAESLNNPLTLKAFTIPLRKITTASFTDVSTYKNNPQTGADVINDVVDFAAVSGVDAAGADSAKIFGGRHTSSTNFSHVTAAFFNSTGQQLYFYRPKDGTFWDRFHVPESRTISDWPTKSEFVPISANDFKKKIKPV</sequence>
<evidence type="ECO:0000313" key="2">
    <source>
        <dbReference type="Proteomes" id="UP000219338"/>
    </source>
</evidence>
<protein>
    <submittedName>
        <fullName evidence="1">Uncharacterized protein</fullName>
    </submittedName>
</protein>
<name>A0A284R5A9_ARMOS</name>
<keyword evidence="2" id="KW-1185">Reference proteome</keyword>